<name>A0A5J4QS56_9ZZZZ</name>
<protein>
    <submittedName>
        <fullName evidence="1">Uncharacterized protein</fullName>
    </submittedName>
</protein>
<evidence type="ECO:0000313" key="1">
    <source>
        <dbReference type="EMBL" id="KAA6323811.1"/>
    </source>
</evidence>
<accession>A0A5J4QS56</accession>
<dbReference type="AlphaFoldDB" id="A0A5J4QS56"/>
<reference evidence="1" key="1">
    <citation type="submission" date="2019-03" db="EMBL/GenBank/DDBJ databases">
        <title>Single cell metagenomics reveals metabolic interactions within the superorganism composed of flagellate Streblomastix strix and complex community of Bacteroidetes bacteria on its surface.</title>
        <authorList>
            <person name="Treitli S.C."/>
            <person name="Kolisko M."/>
            <person name="Husnik F."/>
            <person name="Keeling P."/>
            <person name="Hampl V."/>
        </authorList>
    </citation>
    <scope>NUCLEOTIDE SEQUENCE</scope>
    <source>
        <strain evidence="1">STM</strain>
    </source>
</reference>
<gene>
    <name evidence="1" type="ORF">EZS27_026793</name>
</gene>
<comment type="caution">
    <text evidence="1">The sequence shown here is derived from an EMBL/GenBank/DDBJ whole genome shotgun (WGS) entry which is preliminary data.</text>
</comment>
<organism evidence="1">
    <name type="scientific">termite gut metagenome</name>
    <dbReference type="NCBI Taxonomy" id="433724"/>
    <lineage>
        <taxon>unclassified sequences</taxon>
        <taxon>metagenomes</taxon>
        <taxon>organismal metagenomes</taxon>
    </lineage>
</organism>
<proteinExistence type="predicted"/>
<sequence>MNMERLVISNDTEKRYIFGEIIKMQKQGVINKTDTIKALRYVSTLTNEFNDPTIEQASFKYNTNSINSKDLDKIVLSAIVRS</sequence>
<dbReference type="EMBL" id="SNRY01002718">
    <property type="protein sequence ID" value="KAA6323811.1"/>
    <property type="molecule type" value="Genomic_DNA"/>
</dbReference>